<evidence type="ECO:0000313" key="4">
    <source>
        <dbReference type="Proteomes" id="UP000324748"/>
    </source>
</evidence>
<comment type="caution">
    <text evidence="3">The sequence shown here is derived from an EMBL/GenBank/DDBJ whole genome shotgun (WGS) entry which is preliminary data.</text>
</comment>
<feature type="signal peptide" evidence="2">
    <location>
        <begin position="1"/>
        <end position="27"/>
    </location>
</feature>
<dbReference type="Proteomes" id="UP000324748">
    <property type="component" value="Unassembled WGS sequence"/>
</dbReference>
<proteinExistence type="predicted"/>
<dbReference type="EMBL" id="VSWC01000067">
    <property type="protein sequence ID" value="KAA1096159.1"/>
    <property type="molecule type" value="Genomic_DNA"/>
</dbReference>
<feature type="region of interest" description="Disordered" evidence="1">
    <location>
        <begin position="248"/>
        <end position="280"/>
    </location>
</feature>
<name>A0A5B0P824_PUCGR</name>
<keyword evidence="2" id="KW-0732">Signal</keyword>
<keyword evidence="4" id="KW-1185">Reference proteome</keyword>
<gene>
    <name evidence="3" type="ORF">PGT21_006466</name>
</gene>
<feature type="chain" id="PRO_5022964964" evidence="2">
    <location>
        <begin position="28"/>
        <end position="375"/>
    </location>
</feature>
<protein>
    <submittedName>
        <fullName evidence="3">Uncharacterized protein</fullName>
    </submittedName>
</protein>
<evidence type="ECO:0000313" key="3">
    <source>
        <dbReference type="EMBL" id="KAA1096159.1"/>
    </source>
</evidence>
<organism evidence="3 4">
    <name type="scientific">Puccinia graminis f. sp. tritici</name>
    <dbReference type="NCBI Taxonomy" id="56615"/>
    <lineage>
        <taxon>Eukaryota</taxon>
        <taxon>Fungi</taxon>
        <taxon>Dikarya</taxon>
        <taxon>Basidiomycota</taxon>
        <taxon>Pucciniomycotina</taxon>
        <taxon>Pucciniomycetes</taxon>
        <taxon>Pucciniales</taxon>
        <taxon>Pucciniaceae</taxon>
        <taxon>Puccinia</taxon>
    </lineage>
</organism>
<feature type="compositionally biased region" description="Basic and acidic residues" evidence="1">
    <location>
        <begin position="248"/>
        <end position="259"/>
    </location>
</feature>
<sequence length="375" mass="42463">MANRIHLFQIIIMHLSLVAYLVHRCTASPLYHGEFLTRDHQTHLTDVEMNKGFGSWSQINQLPDTQMGEDFDFLIDDLPNFFEQDNPSVMAEAAGHGRPSNQMLPPSVGNQASNQLLTSLYHFDGNSFDGIHIPPPLVGIESPNYHNHISFQQHGHSQSSDYTFIPPSPGELSAYNHIFPSLDQHQPLLNTQTSLSNHESLAANELDPLADHWDLIQNQQNPKQQATQFSNLPSSSGVTDNCVNLQDKNQDDHFPKLSKDSLGMQLSATNPKTKRGENSSQIREELLKSILIYGKENICPKMVQAIIQSENLSQSQVLEAAQDLLEEIQLRNQQFLEVFTSPEAAEEEEIFDPKREKHNHILKEQFDMYNCIFIS</sequence>
<evidence type="ECO:0000256" key="1">
    <source>
        <dbReference type="SAM" id="MobiDB-lite"/>
    </source>
</evidence>
<reference evidence="3 4" key="1">
    <citation type="submission" date="2019-05" db="EMBL/GenBank/DDBJ databases">
        <title>Emergence of the Ug99 lineage of the wheat stem rust pathogen through somatic hybridization.</title>
        <authorList>
            <person name="Li F."/>
            <person name="Upadhyaya N.M."/>
            <person name="Sperschneider J."/>
            <person name="Matny O."/>
            <person name="Nguyen-Phuc H."/>
            <person name="Mago R."/>
            <person name="Raley C."/>
            <person name="Miller M.E."/>
            <person name="Silverstein K.A.T."/>
            <person name="Henningsen E."/>
            <person name="Hirsch C.D."/>
            <person name="Visser B."/>
            <person name="Pretorius Z.A."/>
            <person name="Steffenson B.J."/>
            <person name="Schwessinger B."/>
            <person name="Dodds P.N."/>
            <person name="Figueroa M."/>
        </authorList>
    </citation>
    <scope>NUCLEOTIDE SEQUENCE [LARGE SCALE GENOMIC DNA]</scope>
    <source>
        <strain evidence="3">21-0</strain>
    </source>
</reference>
<evidence type="ECO:0000256" key="2">
    <source>
        <dbReference type="SAM" id="SignalP"/>
    </source>
</evidence>
<accession>A0A5B0P824</accession>
<dbReference type="AlphaFoldDB" id="A0A5B0P824"/>